<dbReference type="Pfam" id="PF17888">
    <property type="entry name" value="Carm_PH"/>
    <property type="match status" value="1"/>
</dbReference>
<dbReference type="OrthoDB" id="18598at2759"/>
<sequence>MVLDLRSHPPLGSSDHVVLTFTLRCYAEVEQVTTLKPALHRGDYGAMVQMAREATWPVSDGCTVDQHYRAFQEVLDGICERGIPRQHPGGRKRNLYMTREALTLQNQSIRSCLGRSVKISMKCMVRMETKQDKFENRVLIDHHFHYLDIQAIESKHPNEFCLVVNDKRYTFIPADERHNEIDAMITNLGVSIKNVFPTVPLSHIVRKVEVVPARRLQKLHEVARLVEAREPVPCGGFSTQYACMCDYHNLPYRDEVAWDVDTIYLSHDSRELSLQDFDHLDPKDLVPIISALEYNTWFTKLRISHLRLSHEAAERLLHVLKKSVSLEEVYLDNTGLKADYASKLSMALLANSSSLLTVLDVSHNPIEDKGASHLTGPVGRAAKGLRQLAFSHCGLTAKGVNHLCHALSLNRTMATTLTTLDLSGNNMKEEVTNLYNFLAQPNAVQSLNVSSCDLLLDSIFGALLRGCTQNLSRLDISKNVFNTKKSKDIPPSFKQFFTSTIALKYLNCSGCRMPLEALKNLLLGLACNESTEDVELDLSSNGLGSTGAHVLESCIHGVKCVSSLDISENGLEQDLSGVVTAVSRNKSVRTLKMGRNLVNIKSKHVHHVVEAVVQMIQEDDCMVEVLHLNDSRLKSDLYSLLNALGSNSCLQTLDISGNLMGDTGARLLSKALQINCRLRQICLDRNGISLQGLSDIAYGLQCNYTLKYIPAPLHDLTPCMKLSPERTEAVWRRLQDLLHRNTAPRGRPSGQAFRLQQGLLLSSAQQMLDRLVAQIREQVRTLREAGGAATEAERPPEQAIARAEAVCGDAQRCKQSESVTRPAAGGADGATKVAESPAWEPVVDFWGSAVAGDDDDMPAVRTKRNWKQEEEECEEEKKEETVVEEEIKKKKESEEKTVKEEKDNDAMAEIRPRKVPPGVPAGFMGELMSQLRKSRTEGDVLVGKKKARKHHRVEVDDTGKMKMKKLKRRMPKLQCDHGFCDKLMSRLHAVVTEREAAGSPVELRLSQVAEELHTVIAEHIEGTVDRMLDTAEAECPHVLVSSVREAVRATGAERLRLALPSEKVGAGLQRAGSELAERVNELHLNVAGQVSDRIVDEVIESLTRSYQELTGDVTRRRACTPDVLKSHPRLSGDVDSVGGGGESSRSREDVTSEQSSDLSPPATPQLHAKKLNLQGRKTRPKSVVADSVEGVSADHFPDLLPSLEDTEEEIDTVSELPAPAHQLRHLGKARPRRAKSRAPTRPVVGEEGAGLDSGLDAFFPPARSLPSSPLTSPDSESRQLMTTSADNTPHLGLDRTRRSSALRDDESQRDRKSSGGAGSGGGVKKGISSVFSKLAADRVARSREDRDGDGGRSSGRKGAGADTTADSDSSAGSGSADSFLNHLLSPVVVPPPGEGDSTVEPAALRRPAGLGGSDLLAEMRAKQEKRASLTPKHTPEELEERSPLQEVKGRAAALAAAAAIKSPPAAPHGPPSISPKPSLASKPKQASPLPGQGRPPPLPPGPKPRPRSMAARTEHRHSGGGSVSSGEADDAAGAASPPAVDSGPESWNSRPVDPAPAATDGAPDGSTGSPSVQRPRRPLTTAELQSLMESSVDGPPPVAALNPDAAAAGAVPVSPVPKLVLDPSFSLDDVINV</sequence>
<evidence type="ECO:0000256" key="10">
    <source>
        <dbReference type="SAM" id="MobiDB-lite"/>
    </source>
</evidence>
<feature type="compositionally biased region" description="Basic and acidic residues" evidence="10">
    <location>
        <begin position="1292"/>
        <end position="1313"/>
    </location>
</feature>
<dbReference type="InterPro" id="IPR001611">
    <property type="entry name" value="Leu-rich_rpt"/>
</dbReference>
<proteinExistence type="inferred from homology"/>
<keyword evidence="6" id="KW-0433">Leucine-rich repeat</keyword>
<dbReference type="PANTHER" id="PTHR24112:SF66">
    <property type="entry name" value="LEUCINE-RICH REPEAT, ISOFORM F"/>
    <property type="match status" value="1"/>
</dbReference>
<dbReference type="Pfam" id="PF13516">
    <property type="entry name" value="LRR_6"/>
    <property type="match status" value="3"/>
</dbReference>
<dbReference type="GO" id="GO:0005737">
    <property type="term" value="C:cytoplasm"/>
    <property type="evidence" value="ECO:0007669"/>
    <property type="project" value="UniProtKB-SubCell"/>
</dbReference>
<keyword evidence="9" id="KW-0175">Coiled coil</keyword>
<evidence type="ECO:0000256" key="5">
    <source>
        <dbReference type="ARBA" id="ARBA00022490"/>
    </source>
</evidence>
<feature type="compositionally biased region" description="Basic and acidic residues" evidence="10">
    <location>
        <begin position="1335"/>
        <end position="1350"/>
    </location>
</feature>
<keyword evidence="4" id="KW-1003">Cell membrane</keyword>
<evidence type="ECO:0000256" key="2">
    <source>
        <dbReference type="ARBA" id="ARBA00004496"/>
    </source>
</evidence>
<reference evidence="13 14" key="1">
    <citation type="submission" date="2019-07" db="EMBL/GenBank/DDBJ databases">
        <title>Draft genome assembly of a fouling barnacle, Amphibalanus amphitrite (Darwin, 1854): The first reference genome for Thecostraca.</title>
        <authorList>
            <person name="Kim W."/>
        </authorList>
    </citation>
    <scope>NUCLEOTIDE SEQUENCE [LARGE SCALE GENOMIC DNA]</scope>
    <source>
        <strain evidence="13">SNU_AA5</strain>
        <tissue evidence="13">Soma without cirri and trophi</tissue>
    </source>
</reference>
<evidence type="ECO:0000256" key="6">
    <source>
        <dbReference type="ARBA" id="ARBA00022614"/>
    </source>
</evidence>
<dbReference type="PANTHER" id="PTHR24112">
    <property type="entry name" value="LEUCINE-RICH REPEAT, ISOFORM F-RELATED"/>
    <property type="match status" value="1"/>
</dbReference>
<evidence type="ECO:0000313" key="14">
    <source>
        <dbReference type="Proteomes" id="UP000440578"/>
    </source>
</evidence>
<gene>
    <name evidence="13" type="primary">CARMIL1_1</name>
    <name evidence="13" type="ORF">FJT64_000071</name>
</gene>
<evidence type="ECO:0000256" key="9">
    <source>
        <dbReference type="SAM" id="Coils"/>
    </source>
</evidence>
<keyword evidence="5" id="KW-0963">Cytoplasm</keyword>
<feature type="compositionally biased region" description="Pro residues" evidence="10">
    <location>
        <begin position="1493"/>
        <end position="1503"/>
    </location>
</feature>
<feature type="coiled-coil region" evidence="9">
    <location>
        <begin position="859"/>
        <end position="904"/>
    </location>
</feature>
<evidence type="ECO:0000313" key="13">
    <source>
        <dbReference type="EMBL" id="KAF0314712.1"/>
    </source>
</evidence>
<keyword evidence="14" id="KW-1185">Reference proteome</keyword>
<feature type="compositionally biased region" description="Low complexity" evidence="10">
    <location>
        <begin position="1451"/>
        <end position="1463"/>
    </location>
</feature>
<keyword evidence="8" id="KW-0472">Membrane</keyword>
<organism evidence="13 14">
    <name type="scientific">Amphibalanus amphitrite</name>
    <name type="common">Striped barnacle</name>
    <name type="synonym">Balanus amphitrite</name>
    <dbReference type="NCBI Taxonomy" id="1232801"/>
    <lineage>
        <taxon>Eukaryota</taxon>
        <taxon>Metazoa</taxon>
        <taxon>Ecdysozoa</taxon>
        <taxon>Arthropoda</taxon>
        <taxon>Crustacea</taxon>
        <taxon>Multicrustacea</taxon>
        <taxon>Cirripedia</taxon>
        <taxon>Thoracica</taxon>
        <taxon>Thoracicalcarea</taxon>
        <taxon>Balanomorpha</taxon>
        <taxon>Balanoidea</taxon>
        <taxon>Balanidae</taxon>
        <taxon>Amphibalaninae</taxon>
        <taxon>Amphibalanus</taxon>
    </lineage>
</organism>
<dbReference type="Gene3D" id="2.30.29.30">
    <property type="entry name" value="Pleckstrin-homology domain (PH domain)/Phosphotyrosine-binding domain (PTB)"/>
    <property type="match status" value="1"/>
</dbReference>
<dbReference type="GO" id="GO:0016477">
    <property type="term" value="P:cell migration"/>
    <property type="evidence" value="ECO:0007669"/>
    <property type="project" value="TreeGrafter"/>
</dbReference>
<feature type="compositionally biased region" description="Polar residues" evidence="10">
    <location>
        <begin position="1278"/>
        <end position="1287"/>
    </location>
</feature>
<feature type="compositionally biased region" description="Basic residues" evidence="10">
    <location>
        <begin position="1222"/>
        <end position="1238"/>
    </location>
</feature>
<dbReference type="InterPro" id="IPR032675">
    <property type="entry name" value="LRR_dom_sf"/>
</dbReference>
<evidence type="ECO:0000256" key="4">
    <source>
        <dbReference type="ARBA" id="ARBA00022475"/>
    </source>
</evidence>
<evidence type="ECO:0000256" key="8">
    <source>
        <dbReference type="ARBA" id="ARBA00023136"/>
    </source>
</evidence>
<dbReference type="InterPro" id="IPR011993">
    <property type="entry name" value="PH-like_dom_sf"/>
</dbReference>
<accession>A0A6A4XHZ1</accession>
<evidence type="ECO:0000259" key="12">
    <source>
        <dbReference type="Pfam" id="PF17888"/>
    </source>
</evidence>
<dbReference type="InterPro" id="IPR041245">
    <property type="entry name" value="CARMIL_PH"/>
</dbReference>
<dbReference type="Gene3D" id="3.80.10.10">
    <property type="entry name" value="Ribonuclease Inhibitor"/>
    <property type="match status" value="1"/>
</dbReference>
<comment type="caution">
    <text evidence="13">The sequence shown here is derived from an EMBL/GenBank/DDBJ whole genome shotgun (WGS) entry which is preliminary data.</text>
</comment>
<dbReference type="Pfam" id="PF16000">
    <property type="entry name" value="CARMIL_C"/>
    <property type="match status" value="1"/>
</dbReference>
<feature type="region of interest" description="Disordered" evidence="10">
    <location>
        <begin position="1120"/>
        <end position="1602"/>
    </location>
</feature>
<dbReference type="GO" id="GO:0034315">
    <property type="term" value="P:regulation of Arp2/3 complex-mediated actin nucleation"/>
    <property type="evidence" value="ECO:0007669"/>
    <property type="project" value="TreeGrafter"/>
</dbReference>
<evidence type="ECO:0000259" key="11">
    <source>
        <dbReference type="Pfam" id="PF16000"/>
    </source>
</evidence>
<feature type="compositionally biased region" description="Low complexity" evidence="10">
    <location>
        <begin position="1360"/>
        <end position="1378"/>
    </location>
</feature>
<evidence type="ECO:0000256" key="7">
    <source>
        <dbReference type="ARBA" id="ARBA00022737"/>
    </source>
</evidence>
<feature type="compositionally biased region" description="Gly residues" evidence="10">
    <location>
        <begin position="1315"/>
        <end position="1324"/>
    </location>
</feature>
<dbReference type="InterPro" id="IPR051279">
    <property type="entry name" value="PP1-Reg/Actin-Interact_Protein"/>
</dbReference>
<feature type="compositionally biased region" description="Low complexity" evidence="10">
    <location>
        <begin position="1551"/>
        <end position="1564"/>
    </location>
</feature>
<comment type="subcellular location">
    <subcellularLocation>
        <location evidence="1">Cell membrane</location>
    </subcellularLocation>
    <subcellularLocation>
        <location evidence="2">Cytoplasm</location>
    </subcellularLocation>
</comment>
<dbReference type="GO" id="GO:0030027">
    <property type="term" value="C:lamellipodium"/>
    <property type="evidence" value="ECO:0007669"/>
    <property type="project" value="TreeGrafter"/>
</dbReference>
<feature type="compositionally biased region" description="Low complexity" evidence="10">
    <location>
        <begin position="1531"/>
        <end position="1544"/>
    </location>
</feature>
<feature type="domain" description="CARMIL pleckstrin homology" evidence="12">
    <location>
        <begin position="119"/>
        <end position="197"/>
    </location>
</feature>
<feature type="compositionally biased region" description="Pro residues" evidence="10">
    <location>
        <begin position="1464"/>
        <end position="1474"/>
    </location>
</feature>
<dbReference type="Proteomes" id="UP000440578">
    <property type="component" value="Unassembled WGS sequence"/>
</dbReference>
<dbReference type="SMART" id="SM00368">
    <property type="entry name" value="LRR_RI"/>
    <property type="match status" value="6"/>
</dbReference>
<evidence type="ECO:0000256" key="1">
    <source>
        <dbReference type="ARBA" id="ARBA00004236"/>
    </source>
</evidence>
<evidence type="ECO:0000256" key="3">
    <source>
        <dbReference type="ARBA" id="ARBA00007298"/>
    </source>
</evidence>
<dbReference type="GO" id="GO:0005886">
    <property type="term" value="C:plasma membrane"/>
    <property type="evidence" value="ECO:0007669"/>
    <property type="project" value="UniProtKB-SubCell"/>
</dbReference>
<feature type="compositionally biased region" description="Low complexity" evidence="10">
    <location>
        <begin position="1260"/>
        <end position="1274"/>
    </location>
</feature>
<feature type="compositionally biased region" description="Basic and acidic residues" evidence="10">
    <location>
        <begin position="1417"/>
        <end position="1449"/>
    </location>
</feature>
<comment type="similarity">
    <text evidence="3">Belongs to the CARMIL family.</text>
</comment>
<dbReference type="EMBL" id="VIIS01000002">
    <property type="protein sequence ID" value="KAF0314712.1"/>
    <property type="molecule type" value="Genomic_DNA"/>
</dbReference>
<dbReference type="InterPro" id="IPR031943">
    <property type="entry name" value="CARMIL_C"/>
</dbReference>
<feature type="domain" description="CARMIL C-terminal" evidence="11">
    <location>
        <begin position="1031"/>
        <end position="1282"/>
    </location>
</feature>
<name>A0A6A4XHZ1_AMPAM</name>
<protein>
    <submittedName>
        <fullName evidence="13">F-actin-uncapping protein LRRC16A</fullName>
    </submittedName>
</protein>
<dbReference type="SUPFAM" id="SSF52047">
    <property type="entry name" value="RNI-like"/>
    <property type="match status" value="2"/>
</dbReference>
<keyword evidence="7" id="KW-0677">Repeat</keyword>